<evidence type="ECO:0000313" key="2">
    <source>
        <dbReference type="Proteomes" id="UP001145072"/>
    </source>
</evidence>
<dbReference type="Proteomes" id="UP001145072">
    <property type="component" value="Unassembled WGS sequence"/>
</dbReference>
<reference evidence="1" key="1">
    <citation type="submission" date="2022-06" db="EMBL/GenBank/DDBJ databases">
        <title>Aquibacillus sp. a new bacterium isolated from soil saline samples.</title>
        <authorList>
            <person name="Galisteo C."/>
            <person name="De La Haba R."/>
            <person name="Sanchez-Porro C."/>
            <person name="Ventosa A."/>
        </authorList>
    </citation>
    <scope>NUCLEOTIDE SEQUENCE</scope>
    <source>
        <strain evidence="1">JCM 12387</strain>
    </source>
</reference>
<dbReference type="RefSeq" id="WP_407652089.1">
    <property type="nucleotide sequence ID" value="NZ_JAMQJZ010000002.1"/>
</dbReference>
<proteinExistence type="predicted"/>
<evidence type="ECO:0000313" key="1">
    <source>
        <dbReference type="EMBL" id="MDC3419343.1"/>
    </source>
</evidence>
<keyword evidence="2" id="KW-1185">Reference proteome</keyword>
<organism evidence="1 2">
    <name type="scientific">Aquibacillus koreensis</name>
    <dbReference type="NCBI Taxonomy" id="279446"/>
    <lineage>
        <taxon>Bacteria</taxon>
        <taxon>Bacillati</taxon>
        <taxon>Bacillota</taxon>
        <taxon>Bacilli</taxon>
        <taxon>Bacillales</taxon>
        <taxon>Bacillaceae</taxon>
        <taxon>Aquibacillus</taxon>
    </lineage>
</organism>
<gene>
    <name evidence="1" type="ORF">NC661_03070</name>
</gene>
<protein>
    <submittedName>
        <fullName evidence="1">Uncharacterized protein</fullName>
    </submittedName>
</protein>
<name>A0A9X3WIR7_9BACI</name>
<comment type="caution">
    <text evidence="1">The sequence shown here is derived from an EMBL/GenBank/DDBJ whole genome shotgun (WGS) entry which is preliminary data.</text>
</comment>
<sequence>MSLEEIKKRIVKNYAEEIDVTELRLKIKGLEKEVSEILYQLNENEKKLEYVQKNISKESLSLIQSLLLLIN</sequence>
<dbReference type="EMBL" id="JAMQJZ010000002">
    <property type="protein sequence ID" value="MDC3419343.1"/>
    <property type="molecule type" value="Genomic_DNA"/>
</dbReference>
<accession>A0A9X3WIR7</accession>
<dbReference type="AlphaFoldDB" id="A0A9X3WIR7"/>